<dbReference type="Proteomes" id="UP000030012">
    <property type="component" value="Unassembled WGS sequence"/>
</dbReference>
<accession>A0A0A0I2H9</accession>
<comment type="caution">
    <text evidence="1">The sequence shown here is derived from an EMBL/GenBank/DDBJ whole genome shotgun (WGS) entry which is preliminary data.</text>
</comment>
<sequence>MNIFSLVVVAIVGEAVWENLKMIWQKGKICVDRLGALVISIILALDTGIDILSLAGVPTRIPYVGIILTGIVISRGANFTHDIVSAINNVYQNSKNTSSLEDENKNKIDKSD</sequence>
<organism evidence="1 2">
    <name type="scientific">Clostridium novyi A str. 4552</name>
    <dbReference type="NCBI Taxonomy" id="1444289"/>
    <lineage>
        <taxon>Bacteria</taxon>
        <taxon>Bacillati</taxon>
        <taxon>Bacillota</taxon>
        <taxon>Clostridia</taxon>
        <taxon>Eubacteriales</taxon>
        <taxon>Clostridiaceae</taxon>
        <taxon>Clostridium</taxon>
    </lineage>
</organism>
<evidence type="ECO:0000313" key="1">
    <source>
        <dbReference type="EMBL" id="KGM95002.1"/>
    </source>
</evidence>
<gene>
    <name evidence="1" type="ORF">Z968_10165</name>
</gene>
<dbReference type="EMBL" id="JENJ01000050">
    <property type="protein sequence ID" value="KGM95002.1"/>
    <property type="molecule type" value="Genomic_DNA"/>
</dbReference>
<dbReference type="AlphaFoldDB" id="A0A0A0I2H9"/>
<dbReference type="RefSeq" id="WP_003367908.1">
    <property type="nucleotide sequence ID" value="NZ_JENJ01000050.1"/>
</dbReference>
<name>A0A0A0I2H9_CLONO</name>
<protein>
    <submittedName>
        <fullName evidence="1">Uncharacterized protein</fullName>
    </submittedName>
</protein>
<dbReference type="OrthoDB" id="2085013at2"/>
<reference evidence="1 2" key="1">
    <citation type="submission" date="2014-01" db="EMBL/GenBank/DDBJ databases">
        <title>Plasmidome dynamics in the species complex Clostridium novyi sensu lato converts strains of independent lineages into distinctly different pathogens.</title>
        <authorList>
            <person name="Skarin H."/>
            <person name="Segerman B."/>
        </authorList>
    </citation>
    <scope>NUCLEOTIDE SEQUENCE [LARGE SCALE GENOMIC DNA]</scope>
    <source>
        <strain evidence="1 2">4552</strain>
    </source>
</reference>
<proteinExistence type="predicted"/>
<evidence type="ECO:0000313" key="2">
    <source>
        <dbReference type="Proteomes" id="UP000030012"/>
    </source>
</evidence>